<comment type="subcellular location">
    <subcellularLocation>
        <location evidence="2 11">Secreted</location>
    </subcellularLocation>
</comment>
<accession>A0A4S2MY35</accession>
<dbReference type="EC" id="4.2.2.23" evidence="11"/>
<dbReference type="SUPFAM" id="SSF49452">
    <property type="entry name" value="Starch-binding domain-like"/>
    <property type="match status" value="1"/>
</dbReference>
<dbReference type="InterPro" id="IPR008979">
    <property type="entry name" value="Galactose-bd-like_sf"/>
</dbReference>
<keyword evidence="5 11" id="KW-0732">Signal</keyword>
<dbReference type="PANTHER" id="PTHR36574">
    <property type="entry name" value="RHAMNOGALACTURONATE LYASE-RELATED"/>
    <property type="match status" value="1"/>
</dbReference>
<dbReference type="Pfam" id="PF14683">
    <property type="entry name" value="CBM-like"/>
    <property type="match status" value="1"/>
</dbReference>
<reference evidence="16 17" key="1">
    <citation type="submission" date="2019-04" db="EMBL/GenBank/DDBJ databases">
        <title>Comparative genomics and transcriptomics to analyze fruiting body development in filamentous ascomycetes.</title>
        <authorList>
            <consortium name="DOE Joint Genome Institute"/>
            <person name="Lutkenhaus R."/>
            <person name="Traeger S."/>
            <person name="Breuer J."/>
            <person name="Kuo A."/>
            <person name="Lipzen A."/>
            <person name="Pangilinan J."/>
            <person name="Dilworth D."/>
            <person name="Sandor L."/>
            <person name="Poggeler S."/>
            <person name="Barry K."/>
            <person name="Grigoriev I.V."/>
            <person name="Nowrousian M."/>
        </authorList>
    </citation>
    <scope>NUCLEOTIDE SEQUENCE [LARGE SCALE GENOMIC DNA]</scope>
    <source>
        <strain evidence="16 17">CBS 389.68</strain>
    </source>
</reference>
<evidence type="ECO:0000256" key="8">
    <source>
        <dbReference type="ARBA" id="ARBA00023277"/>
    </source>
</evidence>
<dbReference type="PANTHER" id="PTHR36574:SF1">
    <property type="entry name" value="RHAMNOGALACTURONATE LYASE-RELATED"/>
    <property type="match status" value="1"/>
</dbReference>
<dbReference type="InterPro" id="IPR011013">
    <property type="entry name" value="Gal_mutarotase_sf_dom"/>
</dbReference>
<feature type="chain" id="PRO_5021061882" description="Rhamnogalacturonate lyase" evidence="11">
    <location>
        <begin position="21"/>
        <end position="529"/>
    </location>
</feature>
<organism evidence="16 17">
    <name type="scientific">Ascodesmis nigricans</name>
    <dbReference type="NCBI Taxonomy" id="341454"/>
    <lineage>
        <taxon>Eukaryota</taxon>
        <taxon>Fungi</taxon>
        <taxon>Dikarya</taxon>
        <taxon>Ascomycota</taxon>
        <taxon>Pezizomycotina</taxon>
        <taxon>Pezizomycetes</taxon>
        <taxon>Pezizales</taxon>
        <taxon>Ascodesmidaceae</taxon>
        <taxon>Ascodesmis</taxon>
    </lineage>
</organism>
<dbReference type="SUPFAM" id="SSF49785">
    <property type="entry name" value="Galactose-binding domain-like"/>
    <property type="match status" value="1"/>
</dbReference>
<keyword evidence="6 12" id="KW-1015">Disulfide bond</keyword>
<dbReference type="GO" id="GO:0102210">
    <property type="term" value="F:rhamnogalacturonan endolyase activity"/>
    <property type="evidence" value="ECO:0007669"/>
    <property type="project" value="UniProtKB-UniRule"/>
</dbReference>
<evidence type="ECO:0000256" key="10">
    <source>
        <dbReference type="ARBA" id="ARBA00023326"/>
    </source>
</evidence>
<dbReference type="Proteomes" id="UP000298138">
    <property type="component" value="Unassembled WGS sequence"/>
</dbReference>
<dbReference type="PIRSF" id="PIRSF011794">
    <property type="entry name" value="Rhamnogalacturonase_B"/>
    <property type="match status" value="1"/>
</dbReference>
<feature type="disulfide bond" evidence="12">
    <location>
        <begin position="184"/>
        <end position="193"/>
    </location>
</feature>
<evidence type="ECO:0000256" key="2">
    <source>
        <dbReference type="ARBA" id="ARBA00004613"/>
    </source>
</evidence>
<dbReference type="Gene3D" id="2.70.98.10">
    <property type="match status" value="1"/>
</dbReference>
<name>A0A4S2MY35_9PEZI</name>
<evidence type="ECO:0000256" key="1">
    <source>
        <dbReference type="ARBA" id="ARBA00001324"/>
    </source>
</evidence>
<dbReference type="GO" id="GO:0005576">
    <property type="term" value="C:extracellular region"/>
    <property type="evidence" value="ECO:0007669"/>
    <property type="project" value="UniProtKB-SubCell"/>
</dbReference>
<dbReference type="STRING" id="341454.A0A4S2MY35"/>
<evidence type="ECO:0000256" key="9">
    <source>
        <dbReference type="ARBA" id="ARBA00023316"/>
    </source>
</evidence>
<feature type="domain" description="Rhamnogalacturonase B N-terminal" evidence="13">
    <location>
        <begin position="22"/>
        <end position="273"/>
    </location>
</feature>
<evidence type="ECO:0000256" key="12">
    <source>
        <dbReference type="PIRSR" id="PIRSR011794-1"/>
    </source>
</evidence>
<evidence type="ECO:0000256" key="6">
    <source>
        <dbReference type="ARBA" id="ARBA00023157"/>
    </source>
</evidence>
<gene>
    <name evidence="16" type="ORF">EX30DRAFT_319107</name>
</gene>
<feature type="disulfide bond" evidence="12">
    <location>
        <begin position="50"/>
        <end position="94"/>
    </location>
</feature>
<dbReference type="CDD" id="cd10320">
    <property type="entry name" value="RGL4_N"/>
    <property type="match status" value="1"/>
</dbReference>
<keyword evidence="7 11" id="KW-0456">Lyase</keyword>
<dbReference type="OrthoDB" id="114708at2759"/>
<dbReference type="InterPro" id="IPR029411">
    <property type="entry name" value="RG-lyase_III"/>
</dbReference>
<comment type="similarity">
    <text evidence="3 11">Belongs to the polysaccharide lyase 4 family.</text>
</comment>
<dbReference type="CDD" id="cd10317">
    <property type="entry name" value="RGL4_C"/>
    <property type="match status" value="1"/>
</dbReference>
<evidence type="ECO:0000259" key="14">
    <source>
        <dbReference type="Pfam" id="PF14683"/>
    </source>
</evidence>
<dbReference type="GO" id="GO:0045490">
    <property type="term" value="P:pectin catabolic process"/>
    <property type="evidence" value="ECO:0007669"/>
    <property type="project" value="TreeGrafter"/>
</dbReference>
<evidence type="ECO:0000313" key="16">
    <source>
        <dbReference type="EMBL" id="TGZ81516.1"/>
    </source>
</evidence>
<protein>
    <recommendedName>
        <fullName evidence="11">Rhamnogalacturonate lyase</fullName>
        <ecNumber evidence="11">4.2.2.23</ecNumber>
    </recommendedName>
</protein>
<dbReference type="InterPro" id="IPR013784">
    <property type="entry name" value="Carb-bd-like_fold"/>
</dbReference>
<evidence type="ECO:0000313" key="17">
    <source>
        <dbReference type="Proteomes" id="UP000298138"/>
    </source>
</evidence>
<dbReference type="Pfam" id="PF09284">
    <property type="entry name" value="RhgB_N"/>
    <property type="match status" value="1"/>
</dbReference>
<evidence type="ECO:0000259" key="15">
    <source>
        <dbReference type="Pfam" id="PF14686"/>
    </source>
</evidence>
<dbReference type="FunFam" id="2.60.120.260:FF:000102">
    <property type="entry name" value="Rhamnogalacturonate lyase A"/>
    <property type="match status" value="1"/>
</dbReference>
<dbReference type="Pfam" id="PF14686">
    <property type="entry name" value="fn3_3"/>
    <property type="match status" value="1"/>
</dbReference>
<dbReference type="InParanoid" id="A0A4S2MY35"/>
<keyword evidence="17" id="KW-1185">Reference proteome</keyword>
<keyword evidence="8 11" id="KW-0119">Carbohydrate metabolism</keyword>
<evidence type="ECO:0000256" key="7">
    <source>
        <dbReference type="ARBA" id="ARBA00023239"/>
    </source>
</evidence>
<dbReference type="InterPro" id="IPR029413">
    <property type="entry name" value="RG-lyase_II"/>
</dbReference>
<dbReference type="EMBL" id="ML220119">
    <property type="protein sequence ID" value="TGZ81516.1"/>
    <property type="molecule type" value="Genomic_DNA"/>
</dbReference>
<keyword evidence="4 11" id="KW-0964">Secreted</keyword>
<dbReference type="GO" id="GO:0030246">
    <property type="term" value="F:carbohydrate binding"/>
    <property type="evidence" value="ECO:0007669"/>
    <property type="project" value="UniProtKB-UniRule"/>
</dbReference>
<dbReference type="InterPro" id="IPR015364">
    <property type="entry name" value="RhgB_N"/>
</dbReference>
<feature type="signal peptide" evidence="11">
    <location>
        <begin position="1"/>
        <end position="20"/>
    </location>
</feature>
<evidence type="ECO:0000256" key="3">
    <source>
        <dbReference type="ARBA" id="ARBA00010418"/>
    </source>
</evidence>
<sequence>MYGFKIFVALVVLHVSAALAAFGLTSDSSSYTVDAGSANPLIFKVSRSNCDITSILYRGRQLQKQSPYSHINSGLGTATVSARVIEGKYIIITCRVTDLTHHYVVRNGESIIYMATNIAKLPSIGELRFIARLSSSELPNAQYLGATTGGSSSTVEGSDVFIVNGQTRSKFYSSERFIDDEVHCIWGSDARACMVIPDPIGYETSAGGPFMRDINTNHVGDRHDLYWYHNSGHLRTESVRTGLYGPFALSFSRSGDPSKSLDTTWFSELAISGYVPMSARGYVSGTASGVPSGFQSVLHWYNNVAQYWTYANGKFVSPPMKPGTYTMVLYKGEFKIAQKTVTVQQGSTTTSDITGSEDQRTTIWRIGEWDGTPNGFRNADKQLRMHPTDSRMSSWGPLTFTVGNDISGFPMAQVMAVNNPTTIKFTLSSSQASGTLKIRVGTTLSFAGGRPVVTINSWTSSTPVAPVKIDSRGITRGGYRGYGEVYEWTLPSGTVKTGDNTMTIKVVSGSSGEAFLSPNFIYDAVELLK</sequence>
<dbReference type="GO" id="GO:0071555">
    <property type="term" value="P:cell wall organization"/>
    <property type="evidence" value="ECO:0007669"/>
    <property type="project" value="UniProtKB-UniRule"/>
</dbReference>
<proteinExistence type="inferred from homology"/>
<comment type="catalytic activity">
    <reaction evidence="1 11">
        <text>Endotype eliminative cleavage of L-alpha-rhamnopyranosyl-(1-&gt;4)-alpha-D-galactopyranosyluronic acid bonds of rhamnogalacturonan I domains in ramified hairy regions of pectin leaving L-rhamnopyranose at the reducing end and 4-deoxy-4,5-unsaturated D-galactopyranosyluronic acid at the non-reducing end.</text>
        <dbReference type="EC" id="4.2.2.23"/>
    </reaction>
</comment>
<dbReference type="AlphaFoldDB" id="A0A4S2MY35"/>
<dbReference type="Gene3D" id="2.60.120.260">
    <property type="entry name" value="Galactose-binding domain-like"/>
    <property type="match status" value="1"/>
</dbReference>
<evidence type="ECO:0000259" key="13">
    <source>
        <dbReference type="Pfam" id="PF09284"/>
    </source>
</evidence>
<dbReference type="InterPro" id="IPR014718">
    <property type="entry name" value="GH-type_carb-bd"/>
</dbReference>
<evidence type="ECO:0000256" key="11">
    <source>
        <dbReference type="PIRNR" id="PIRNR011794"/>
    </source>
</evidence>
<dbReference type="InterPro" id="IPR016590">
    <property type="entry name" value="Rhamnogalacturonase_B"/>
</dbReference>
<feature type="domain" description="Rhamnogalacturonan lyase" evidence="15">
    <location>
        <begin position="279"/>
        <end position="350"/>
    </location>
</feature>
<keyword evidence="9 11" id="KW-0961">Cell wall biogenesis/degradation</keyword>
<keyword evidence="10 11" id="KW-0624">Polysaccharide degradation</keyword>
<evidence type="ECO:0000256" key="4">
    <source>
        <dbReference type="ARBA" id="ARBA00022525"/>
    </source>
</evidence>
<dbReference type="Gene3D" id="2.60.40.1120">
    <property type="entry name" value="Carboxypeptidase-like, regulatory domain"/>
    <property type="match status" value="1"/>
</dbReference>
<dbReference type="SUPFAM" id="SSF74650">
    <property type="entry name" value="Galactose mutarotase-like"/>
    <property type="match status" value="1"/>
</dbReference>
<evidence type="ECO:0000256" key="5">
    <source>
        <dbReference type="ARBA" id="ARBA00022729"/>
    </source>
</evidence>
<feature type="domain" description="Rhamnogalacturonan lyase" evidence="14">
    <location>
        <begin position="362"/>
        <end position="527"/>
    </location>
</feature>